<evidence type="ECO:0000313" key="1">
    <source>
        <dbReference type="EnsemblPlants" id="AET3Gv20971400.8"/>
    </source>
</evidence>
<sequence>MLADILREQVGKTTLHANLVTSAAAREITVVHAAHHMLDTGSKNHEPMAMSSSTTPGYLAHGVTTTHMSLPINFFCTWPEWRSRAHVFTSY</sequence>
<accession>A0A453GDF4</accession>
<name>A0A453GDF4_AEGTS</name>
<reference evidence="2" key="1">
    <citation type="journal article" date="2014" name="Science">
        <title>Ancient hybridizations among the ancestral genomes of bread wheat.</title>
        <authorList>
            <consortium name="International Wheat Genome Sequencing Consortium,"/>
            <person name="Marcussen T."/>
            <person name="Sandve S.R."/>
            <person name="Heier L."/>
            <person name="Spannagl M."/>
            <person name="Pfeifer M."/>
            <person name="Jakobsen K.S."/>
            <person name="Wulff B.B."/>
            <person name="Steuernagel B."/>
            <person name="Mayer K.F."/>
            <person name="Olsen O.A."/>
        </authorList>
    </citation>
    <scope>NUCLEOTIDE SEQUENCE [LARGE SCALE GENOMIC DNA]</scope>
    <source>
        <strain evidence="2">cv. AL8/78</strain>
    </source>
</reference>
<dbReference type="Proteomes" id="UP000015105">
    <property type="component" value="Chromosome 3D"/>
</dbReference>
<organism evidence="1 2">
    <name type="scientific">Aegilops tauschii subsp. strangulata</name>
    <name type="common">Goatgrass</name>
    <dbReference type="NCBI Taxonomy" id="200361"/>
    <lineage>
        <taxon>Eukaryota</taxon>
        <taxon>Viridiplantae</taxon>
        <taxon>Streptophyta</taxon>
        <taxon>Embryophyta</taxon>
        <taxon>Tracheophyta</taxon>
        <taxon>Spermatophyta</taxon>
        <taxon>Magnoliopsida</taxon>
        <taxon>Liliopsida</taxon>
        <taxon>Poales</taxon>
        <taxon>Poaceae</taxon>
        <taxon>BOP clade</taxon>
        <taxon>Pooideae</taxon>
        <taxon>Triticodae</taxon>
        <taxon>Triticeae</taxon>
        <taxon>Triticinae</taxon>
        <taxon>Aegilops</taxon>
    </lineage>
</organism>
<reference evidence="1" key="3">
    <citation type="journal article" date="2017" name="Nature">
        <title>Genome sequence of the progenitor of the wheat D genome Aegilops tauschii.</title>
        <authorList>
            <person name="Luo M.C."/>
            <person name="Gu Y.Q."/>
            <person name="Puiu D."/>
            <person name="Wang H."/>
            <person name="Twardziok S.O."/>
            <person name="Deal K.R."/>
            <person name="Huo N."/>
            <person name="Zhu T."/>
            <person name="Wang L."/>
            <person name="Wang Y."/>
            <person name="McGuire P.E."/>
            <person name="Liu S."/>
            <person name="Long H."/>
            <person name="Ramasamy R.K."/>
            <person name="Rodriguez J.C."/>
            <person name="Van S.L."/>
            <person name="Yuan L."/>
            <person name="Wang Z."/>
            <person name="Xia Z."/>
            <person name="Xiao L."/>
            <person name="Anderson O.D."/>
            <person name="Ouyang S."/>
            <person name="Liang Y."/>
            <person name="Zimin A.V."/>
            <person name="Pertea G."/>
            <person name="Qi P."/>
            <person name="Bennetzen J.L."/>
            <person name="Dai X."/>
            <person name="Dawson M.W."/>
            <person name="Muller H.G."/>
            <person name="Kugler K."/>
            <person name="Rivarola-Duarte L."/>
            <person name="Spannagl M."/>
            <person name="Mayer K.F.X."/>
            <person name="Lu F.H."/>
            <person name="Bevan M.W."/>
            <person name="Leroy P."/>
            <person name="Li P."/>
            <person name="You F.M."/>
            <person name="Sun Q."/>
            <person name="Liu Z."/>
            <person name="Lyons E."/>
            <person name="Wicker T."/>
            <person name="Salzberg S.L."/>
            <person name="Devos K.M."/>
            <person name="Dvorak J."/>
        </authorList>
    </citation>
    <scope>NUCLEOTIDE SEQUENCE [LARGE SCALE GENOMIC DNA]</scope>
    <source>
        <strain evidence="1">cv. AL8/78</strain>
    </source>
</reference>
<reference evidence="1" key="4">
    <citation type="submission" date="2019-03" db="UniProtKB">
        <authorList>
            <consortium name="EnsemblPlants"/>
        </authorList>
    </citation>
    <scope>IDENTIFICATION</scope>
</reference>
<proteinExistence type="predicted"/>
<reference evidence="1" key="5">
    <citation type="journal article" date="2021" name="G3 (Bethesda)">
        <title>Aegilops tauschii genome assembly Aet v5.0 features greater sequence contiguity and improved annotation.</title>
        <authorList>
            <person name="Wang L."/>
            <person name="Zhu T."/>
            <person name="Rodriguez J.C."/>
            <person name="Deal K.R."/>
            <person name="Dubcovsky J."/>
            <person name="McGuire P.E."/>
            <person name="Lux T."/>
            <person name="Spannagl M."/>
            <person name="Mayer K.F.X."/>
            <person name="Baldrich P."/>
            <person name="Meyers B.C."/>
            <person name="Huo N."/>
            <person name="Gu Y.Q."/>
            <person name="Zhou H."/>
            <person name="Devos K.M."/>
            <person name="Bennetzen J.L."/>
            <person name="Unver T."/>
            <person name="Budak H."/>
            <person name="Gulick P.J."/>
            <person name="Galiba G."/>
            <person name="Kalapos B."/>
            <person name="Nelson D.R."/>
            <person name="Li P."/>
            <person name="You F.M."/>
            <person name="Luo M.C."/>
            <person name="Dvorak J."/>
        </authorList>
    </citation>
    <scope>NUCLEOTIDE SEQUENCE [LARGE SCALE GENOMIC DNA]</scope>
    <source>
        <strain evidence="1">cv. AL8/78</strain>
    </source>
</reference>
<reference evidence="2" key="2">
    <citation type="journal article" date="2017" name="Nat. Plants">
        <title>The Aegilops tauschii genome reveals multiple impacts of transposons.</title>
        <authorList>
            <person name="Zhao G."/>
            <person name="Zou C."/>
            <person name="Li K."/>
            <person name="Wang K."/>
            <person name="Li T."/>
            <person name="Gao L."/>
            <person name="Zhang X."/>
            <person name="Wang H."/>
            <person name="Yang Z."/>
            <person name="Liu X."/>
            <person name="Jiang W."/>
            <person name="Mao L."/>
            <person name="Kong X."/>
            <person name="Jiao Y."/>
            <person name="Jia J."/>
        </authorList>
    </citation>
    <scope>NUCLEOTIDE SEQUENCE [LARGE SCALE GENOMIC DNA]</scope>
    <source>
        <strain evidence="2">cv. AL8/78</strain>
    </source>
</reference>
<protein>
    <submittedName>
        <fullName evidence="1">Uncharacterized protein</fullName>
    </submittedName>
</protein>
<dbReference type="AlphaFoldDB" id="A0A453GDF4"/>
<evidence type="ECO:0000313" key="2">
    <source>
        <dbReference type="Proteomes" id="UP000015105"/>
    </source>
</evidence>
<keyword evidence="2" id="KW-1185">Reference proteome</keyword>
<dbReference type="EnsemblPlants" id="AET3Gv20971400.8">
    <property type="protein sequence ID" value="AET3Gv20971400.8"/>
    <property type="gene ID" value="AET3Gv20971400"/>
</dbReference>
<dbReference type="Gramene" id="AET3Gv20971400.8">
    <property type="protein sequence ID" value="AET3Gv20971400.8"/>
    <property type="gene ID" value="AET3Gv20971400"/>
</dbReference>